<name>A0A378X487_9NOCA</name>
<organism evidence="1 2">
    <name type="scientific">Nocardia africana</name>
    <dbReference type="NCBI Taxonomy" id="134964"/>
    <lineage>
        <taxon>Bacteria</taxon>
        <taxon>Bacillati</taxon>
        <taxon>Actinomycetota</taxon>
        <taxon>Actinomycetes</taxon>
        <taxon>Mycobacteriales</taxon>
        <taxon>Nocardiaceae</taxon>
        <taxon>Nocardia</taxon>
    </lineage>
</organism>
<protein>
    <recommendedName>
        <fullName evidence="3">Alkyl hydroperoxide reductase subunit C/ Thiol specific antioxidant domain-containing protein</fullName>
    </recommendedName>
</protein>
<accession>A0A378X487</accession>
<reference evidence="1 2" key="1">
    <citation type="submission" date="2018-06" db="EMBL/GenBank/DDBJ databases">
        <authorList>
            <consortium name="Pathogen Informatics"/>
            <person name="Doyle S."/>
        </authorList>
    </citation>
    <scope>NUCLEOTIDE SEQUENCE [LARGE SCALE GENOMIC DNA]</scope>
    <source>
        <strain evidence="1 2">NCTC13184</strain>
    </source>
</reference>
<proteinExistence type="predicted"/>
<evidence type="ECO:0008006" key="3">
    <source>
        <dbReference type="Google" id="ProtNLM"/>
    </source>
</evidence>
<sequence length="108" mass="11903">MVWTVPHRDTGLGAGLQRDAPTGRAVLGIGVRDSRSAAQDFVTDFHVRYPSIFDPSMRSLLALGSHYPTSVVPRTIVLDRGHRVAAVYLKALLPDDIRPEVQPLTTER</sequence>
<dbReference type="AlphaFoldDB" id="A0A378X487"/>
<dbReference type="Proteomes" id="UP000255082">
    <property type="component" value="Unassembled WGS sequence"/>
</dbReference>
<dbReference type="SUPFAM" id="SSF52833">
    <property type="entry name" value="Thioredoxin-like"/>
    <property type="match status" value="1"/>
</dbReference>
<dbReference type="Gene3D" id="3.40.30.10">
    <property type="entry name" value="Glutaredoxin"/>
    <property type="match status" value="1"/>
</dbReference>
<evidence type="ECO:0000313" key="1">
    <source>
        <dbReference type="EMBL" id="SUA47461.1"/>
    </source>
</evidence>
<evidence type="ECO:0000313" key="2">
    <source>
        <dbReference type="Proteomes" id="UP000255082"/>
    </source>
</evidence>
<dbReference type="InterPro" id="IPR036249">
    <property type="entry name" value="Thioredoxin-like_sf"/>
</dbReference>
<gene>
    <name evidence="1" type="ORF">NCTC13184_06002</name>
</gene>
<dbReference type="EMBL" id="UGRU01000001">
    <property type="protein sequence ID" value="SUA47461.1"/>
    <property type="molecule type" value="Genomic_DNA"/>
</dbReference>